<organism evidence="2 3">
    <name type="scientific">Sciurus carolinensis</name>
    <name type="common">Eastern gray squirrel</name>
    <dbReference type="NCBI Taxonomy" id="30640"/>
    <lineage>
        <taxon>Eukaryota</taxon>
        <taxon>Metazoa</taxon>
        <taxon>Chordata</taxon>
        <taxon>Craniata</taxon>
        <taxon>Vertebrata</taxon>
        <taxon>Euteleostomi</taxon>
        <taxon>Mammalia</taxon>
        <taxon>Eutheria</taxon>
        <taxon>Euarchontoglires</taxon>
        <taxon>Glires</taxon>
        <taxon>Rodentia</taxon>
        <taxon>Sciuromorpha</taxon>
        <taxon>Sciuridae</taxon>
        <taxon>Sciurinae</taxon>
        <taxon>Sciurini</taxon>
        <taxon>Sciurus</taxon>
    </lineage>
</organism>
<feature type="region of interest" description="Disordered" evidence="1">
    <location>
        <begin position="50"/>
        <end position="119"/>
    </location>
</feature>
<feature type="compositionally biased region" description="Polar residues" evidence="1">
    <location>
        <begin position="1"/>
        <end position="11"/>
    </location>
</feature>
<gene>
    <name evidence="2" type="ORF">SUZIE_139110</name>
</gene>
<dbReference type="AlphaFoldDB" id="A0AA41MRR5"/>
<reference evidence="2" key="1">
    <citation type="submission" date="2020-03" db="EMBL/GenBank/DDBJ databases">
        <title>Studies in the Genomics of Life Span.</title>
        <authorList>
            <person name="Glass D."/>
        </authorList>
    </citation>
    <scope>NUCLEOTIDE SEQUENCE</scope>
    <source>
        <strain evidence="2">SUZIE</strain>
        <tissue evidence="2">Muscle</tissue>
    </source>
</reference>
<comment type="caution">
    <text evidence="2">The sequence shown here is derived from an EMBL/GenBank/DDBJ whole genome shotgun (WGS) entry which is preliminary data.</text>
</comment>
<evidence type="ECO:0000313" key="3">
    <source>
        <dbReference type="Proteomes" id="UP001166674"/>
    </source>
</evidence>
<accession>A0AA41MRR5</accession>
<keyword evidence="3" id="KW-1185">Reference proteome</keyword>
<feature type="compositionally biased region" description="Basic residues" evidence="1">
    <location>
        <begin position="70"/>
        <end position="81"/>
    </location>
</feature>
<protein>
    <submittedName>
        <fullName evidence="2">Splicing factor, arginine/serine-rich 19-like</fullName>
    </submittedName>
</protein>
<sequence>MDLQLWSGSSQEVRRQKEKETPEKRQAVHRVPARINDLTGRRSRAPCWVSWAGGEPGARGPAGGPGGRSLPRRVRRRRRSGNRGGARAAPAGGRAVPGWAAPQQGGGSPDADSGPRQRR</sequence>
<proteinExistence type="predicted"/>
<feature type="compositionally biased region" description="Gly residues" evidence="1">
    <location>
        <begin position="54"/>
        <end position="67"/>
    </location>
</feature>
<dbReference type="EMBL" id="JAATJV010278899">
    <property type="protein sequence ID" value="MBZ3876669.1"/>
    <property type="molecule type" value="Genomic_DNA"/>
</dbReference>
<feature type="compositionally biased region" description="Low complexity" evidence="1">
    <location>
        <begin position="85"/>
        <end position="102"/>
    </location>
</feature>
<evidence type="ECO:0000313" key="2">
    <source>
        <dbReference type="EMBL" id="MBZ3876669.1"/>
    </source>
</evidence>
<feature type="region of interest" description="Disordered" evidence="1">
    <location>
        <begin position="1"/>
        <end position="32"/>
    </location>
</feature>
<dbReference type="Proteomes" id="UP001166674">
    <property type="component" value="Unassembled WGS sequence"/>
</dbReference>
<evidence type="ECO:0000256" key="1">
    <source>
        <dbReference type="SAM" id="MobiDB-lite"/>
    </source>
</evidence>
<feature type="compositionally biased region" description="Basic and acidic residues" evidence="1">
    <location>
        <begin position="12"/>
        <end position="26"/>
    </location>
</feature>
<name>A0AA41MRR5_SCICA</name>